<dbReference type="EMBL" id="CAWUPB010001157">
    <property type="protein sequence ID" value="CAK7339384.1"/>
    <property type="molecule type" value="Genomic_DNA"/>
</dbReference>
<reference evidence="1 2" key="1">
    <citation type="submission" date="2024-01" db="EMBL/GenBank/DDBJ databases">
        <authorList>
            <person name="Waweru B."/>
        </authorList>
    </citation>
    <scope>NUCLEOTIDE SEQUENCE [LARGE SCALE GENOMIC DNA]</scope>
</reference>
<dbReference type="InterPro" id="IPR036047">
    <property type="entry name" value="F-box-like_dom_sf"/>
</dbReference>
<dbReference type="Proteomes" id="UP001314170">
    <property type="component" value="Unassembled WGS sequence"/>
</dbReference>
<dbReference type="SUPFAM" id="SSF81383">
    <property type="entry name" value="F-box domain"/>
    <property type="match status" value="1"/>
</dbReference>
<dbReference type="Gene3D" id="1.20.1280.50">
    <property type="match status" value="1"/>
</dbReference>
<gene>
    <name evidence="1" type="ORF">DCAF_LOCUS14435</name>
</gene>
<evidence type="ECO:0000313" key="1">
    <source>
        <dbReference type="EMBL" id="CAK7339384.1"/>
    </source>
</evidence>
<comment type="caution">
    <text evidence="1">The sequence shown here is derived from an EMBL/GenBank/DDBJ whole genome shotgun (WGS) entry which is preliminary data.</text>
</comment>
<protein>
    <recommendedName>
        <fullName evidence="3">F-box domain-containing protein</fullName>
    </recommendedName>
</protein>
<organism evidence="1 2">
    <name type="scientific">Dovyalis caffra</name>
    <dbReference type="NCBI Taxonomy" id="77055"/>
    <lineage>
        <taxon>Eukaryota</taxon>
        <taxon>Viridiplantae</taxon>
        <taxon>Streptophyta</taxon>
        <taxon>Embryophyta</taxon>
        <taxon>Tracheophyta</taxon>
        <taxon>Spermatophyta</taxon>
        <taxon>Magnoliopsida</taxon>
        <taxon>eudicotyledons</taxon>
        <taxon>Gunneridae</taxon>
        <taxon>Pentapetalae</taxon>
        <taxon>rosids</taxon>
        <taxon>fabids</taxon>
        <taxon>Malpighiales</taxon>
        <taxon>Salicaceae</taxon>
        <taxon>Flacourtieae</taxon>
        <taxon>Dovyalis</taxon>
    </lineage>
</organism>
<dbReference type="InterPro" id="IPR044809">
    <property type="entry name" value="AUF1-like"/>
</dbReference>
<dbReference type="PANTHER" id="PTHR31215">
    <property type="entry name" value="OS05G0510400 PROTEIN-RELATED"/>
    <property type="match status" value="1"/>
</dbReference>
<accession>A0AAV1RVP8</accession>
<evidence type="ECO:0008006" key="3">
    <source>
        <dbReference type="Google" id="ProtNLM"/>
    </source>
</evidence>
<keyword evidence="2" id="KW-1185">Reference proteome</keyword>
<proteinExistence type="predicted"/>
<sequence>MEMSQESTVEISNNQESKLRRSTRLTNKFQKLPPVLINKIFSKLEDDPKTLIRCFGVCENWAFFVSKTPHLSLRFSSTGAKGRYLACSKLHQHIPITAIRRMMKWFANLESLEIKFCRTPSSLLPYYQRFHQNITKMTVPWADDDSQTDICVAFDIGPLSSIDKAKVKHDFNKDKLANIENSSVMDFYWRVSENRPETLRSMVVRSAKMDVRRLGGKVFIRHEQLSNLHNSISNSRLNESWLEDPKNVVYWDKNHTNKENLLLEQVWLVYRLKKSATDPGSKGTELIAKENDVKDLLAALDDACNGWLENPDNLVCWLHSPLYSERFRKCSLRYNCSLEDEK</sequence>
<evidence type="ECO:0000313" key="2">
    <source>
        <dbReference type="Proteomes" id="UP001314170"/>
    </source>
</evidence>
<name>A0AAV1RVP8_9ROSI</name>
<dbReference type="AlphaFoldDB" id="A0AAV1RVP8"/>